<evidence type="ECO:0000313" key="3">
    <source>
        <dbReference type="EMBL" id="TGA95989.1"/>
    </source>
</evidence>
<dbReference type="Proteomes" id="UP000298347">
    <property type="component" value="Unassembled WGS sequence"/>
</dbReference>
<feature type="transmembrane region" description="Helical" evidence="1">
    <location>
        <begin position="113"/>
        <end position="134"/>
    </location>
</feature>
<dbReference type="InterPro" id="IPR025007">
    <property type="entry name" value="DUF3899"/>
</dbReference>
<feature type="domain" description="DUF3899" evidence="2">
    <location>
        <begin position="52"/>
        <end position="132"/>
    </location>
</feature>
<evidence type="ECO:0000313" key="4">
    <source>
        <dbReference type="Proteomes" id="UP000298347"/>
    </source>
</evidence>
<name>A0A4Z0GJ48_9BACL</name>
<feature type="transmembrane region" description="Helical" evidence="1">
    <location>
        <begin position="56"/>
        <end position="79"/>
    </location>
</feature>
<dbReference type="AlphaFoldDB" id="A0A4Z0GJ48"/>
<proteinExistence type="predicted"/>
<keyword evidence="4" id="KW-1185">Reference proteome</keyword>
<dbReference type="EMBL" id="SRJD01000033">
    <property type="protein sequence ID" value="TGA95989.1"/>
    <property type="molecule type" value="Genomic_DNA"/>
</dbReference>
<keyword evidence="1" id="KW-1133">Transmembrane helix</keyword>
<accession>A0A4Z0GJ48</accession>
<keyword evidence="1" id="KW-0472">Membrane</keyword>
<dbReference type="Pfam" id="PF13038">
    <property type="entry name" value="DUF3899"/>
    <property type="match status" value="1"/>
</dbReference>
<evidence type="ECO:0000259" key="2">
    <source>
        <dbReference type="Pfam" id="PF13038"/>
    </source>
</evidence>
<keyword evidence="1" id="KW-0812">Transmembrane</keyword>
<protein>
    <submittedName>
        <fullName evidence="3">DUF3899 domain-containing protein</fullName>
    </submittedName>
</protein>
<organism evidence="3 4">
    <name type="scientific">Sporolactobacillus shoreae</name>
    <dbReference type="NCBI Taxonomy" id="1465501"/>
    <lineage>
        <taxon>Bacteria</taxon>
        <taxon>Bacillati</taxon>
        <taxon>Bacillota</taxon>
        <taxon>Bacilli</taxon>
        <taxon>Bacillales</taxon>
        <taxon>Sporolactobacillaceae</taxon>
        <taxon>Sporolactobacillus</taxon>
    </lineage>
</organism>
<evidence type="ECO:0000256" key="1">
    <source>
        <dbReference type="SAM" id="Phobius"/>
    </source>
</evidence>
<dbReference type="OrthoDB" id="2989943at2"/>
<sequence>MITERWIFVKKKKNRLICWIFVGGAEFLISFATMLIRNHQLSLFGFADSIGLISLIFMTAGLILFIIQGGFFDGIAYSFRRFARAVRKKQLGDVDAEAPMAEFKIRDGSRWSITWPLLFVSLALFGLSLLLSLFL</sequence>
<comment type="caution">
    <text evidence="3">The sequence shown here is derived from an EMBL/GenBank/DDBJ whole genome shotgun (WGS) entry which is preliminary data.</text>
</comment>
<feature type="transmembrane region" description="Helical" evidence="1">
    <location>
        <begin position="16"/>
        <end position="36"/>
    </location>
</feature>
<gene>
    <name evidence="3" type="ORF">E4665_16990</name>
</gene>
<reference evidence="3 4" key="1">
    <citation type="journal article" date="2015" name="Int. J. Syst. Evol. Microbiol.">
        <title>Sporolactobacillus shoreae sp. nov. and Sporolactobacillus spathodeae sp. nov., two spore-forming lactic acid bacteria isolated from tree barks in Thailand.</title>
        <authorList>
            <person name="Thamacharoensuk T."/>
            <person name="Kitahara M."/>
            <person name="Ohkuma M."/>
            <person name="Thongchul N."/>
            <person name="Tanasupawat S."/>
        </authorList>
    </citation>
    <scope>NUCLEOTIDE SEQUENCE [LARGE SCALE GENOMIC DNA]</scope>
    <source>
        <strain evidence="3 4">BK92</strain>
    </source>
</reference>